<reference evidence="1" key="1">
    <citation type="submission" date="2021-02" db="EMBL/GenBank/DDBJ databases">
        <authorList>
            <person name="Nowell W R."/>
        </authorList>
    </citation>
    <scope>NUCLEOTIDE SEQUENCE</scope>
</reference>
<sequence length="233" mass="27111">MPHSMEQYVNQANPIKTKISTWPRFTRYRTIENFLVIWLDPDIDESNLDTIASTNKLQHIVNTVKIFNDTNACIDFLTNAENEIIFMLISNDISKWLIPLIEELTSLHSIYILQNQEIQAQLSRGNHKKVKGIFANIDTICINLKCNIHQSIHDYTSYSILPTMDSTNVKFDELDQSFMYSQLLKEIIVDIEFNEKAKADFVNFCRGQCLDNNIRLNIINQFGSNYESHSPIW</sequence>
<gene>
    <name evidence="2" type="ORF">JBS370_LOCUS24734</name>
    <name evidence="1" type="ORF">ZHD862_LOCUS28117</name>
</gene>
<dbReference type="EMBL" id="CAJNOT010002303">
    <property type="protein sequence ID" value="CAF1304004.1"/>
    <property type="molecule type" value="Genomic_DNA"/>
</dbReference>
<comment type="caution">
    <text evidence="1">The sequence shown here is derived from an EMBL/GenBank/DDBJ whole genome shotgun (WGS) entry which is preliminary data.</text>
</comment>
<evidence type="ECO:0000313" key="1">
    <source>
        <dbReference type="EMBL" id="CAF1304004.1"/>
    </source>
</evidence>
<name>A0A815DXR0_9BILA</name>
<proteinExistence type="predicted"/>
<dbReference type="Proteomes" id="UP000663836">
    <property type="component" value="Unassembled WGS sequence"/>
</dbReference>
<accession>A0A815DXR0</accession>
<organism evidence="1 3">
    <name type="scientific">Rotaria sordida</name>
    <dbReference type="NCBI Taxonomy" id="392033"/>
    <lineage>
        <taxon>Eukaryota</taxon>
        <taxon>Metazoa</taxon>
        <taxon>Spiralia</taxon>
        <taxon>Gnathifera</taxon>
        <taxon>Rotifera</taxon>
        <taxon>Eurotatoria</taxon>
        <taxon>Bdelloidea</taxon>
        <taxon>Philodinida</taxon>
        <taxon>Philodinidae</taxon>
        <taxon>Rotaria</taxon>
    </lineage>
</organism>
<evidence type="ECO:0000313" key="3">
    <source>
        <dbReference type="Proteomes" id="UP000663864"/>
    </source>
</evidence>
<protein>
    <submittedName>
        <fullName evidence="1">Uncharacterized protein</fullName>
    </submittedName>
</protein>
<dbReference type="AlphaFoldDB" id="A0A815DXR0"/>
<evidence type="ECO:0000313" key="2">
    <source>
        <dbReference type="EMBL" id="CAF3972843.1"/>
    </source>
</evidence>
<dbReference type="Proteomes" id="UP000663864">
    <property type="component" value="Unassembled WGS sequence"/>
</dbReference>
<dbReference type="EMBL" id="CAJOBD010003937">
    <property type="protein sequence ID" value="CAF3972843.1"/>
    <property type="molecule type" value="Genomic_DNA"/>
</dbReference>